<dbReference type="OrthoDB" id="3823004at2759"/>
<feature type="compositionally biased region" description="Polar residues" evidence="1">
    <location>
        <begin position="241"/>
        <end position="258"/>
    </location>
</feature>
<dbReference type="EMBL" id="NAJO01000078">
    <property type="protein sequence ID" value="OQN95812.1"/>
    <property type="molecule type" value="Genomic_DNA"/>
</dbReference>
<reference evidence="3" key="1">
    <citation type="submission" date="2017-03" db="EMBL/GenBank/DDBJ databases">
        <title>Genomes of endolithic fungi from Antarctica.</title>
        <authorList>
            <person name="Coleine C."/>
            <person name="Masonjones S."/>
            <person name="Stajich J.E."/>
        </authorList>
    </citation>
    <scope>NUCLEOTIDE SEQUENCE [LARGE SCALE GENOMIC DNA]</scope>
    <source>
        <strain evidence="3">CCFEE 5527</strain>
    </source>
</reference>
<sequence>MPIDRTTAAVISETAQSNIFDFFGLPRELRDWVYGYEFEDRTTPRDERDEGNKWNYRARIPLVNARLISQQLMSEYDEMSGVHHLLRMEDHPDVLMDQPGSLAILAWFKKTVDFEIAFLVTWCGDNHEPRNHYHLDERTILFEHILVDFTTLEKLKITIFFVKRPGASIVWDHIQSNFVYLSKLRCLRQVKVVGVVPGPLGSEENSDTGSSDGEDSDSEESDGTRMTARRQRMLMSRSSHRTAPQIASTLTTTRGNLSTKEKSGEDNRSQKW</sequence>
<dbReference type="AlphaFoldDB" id="A0A1V8S9K9"/>
<evidence type="ECO:0000256" key="1">
    <source>
        <dbReference type="SAM" id="MobiDB-lite"/>
    </source>
</evidence>
<name>A0A1V8S9K9_9PEZI</name>
<evidence type="ECO:0000313" key="2">
    <source>
        <dbReference type="EMBL" id="OQN95812.1"/>
    </source>
</evidence>
<feature type="region of interest" description="Disordered" evidence="1">
    <location>
        <begin position="198"/>
        <end position="272"/>
    </location>
</feature>
<comment type="caution">
    <text evidence="2">The sequence shown here is derived from an EMBL/GenBank/DDBJ whole genome shotgun (WGS) entry which is preliminary data.</text>
</comment>
<accession>A0A1V8S9K9</accession>
<organism evidence="2 3">
    <name type="scientific">Cryoendolithus antarcticus</name>
    <dbReference type="NCBI Taxonomy" id="1507870"/>
    <lineage>
        <taxon>Eukaryota</taxon>
        <taxon>Fungi</taxon>
        <taxon>Dikarya</taxon>
        <taxon>Ascomycota</taxon>
        <taxon>Pezizomycotina</taxon>
        <taxon>Dothideomycetes</taxon>
        <taxon>Dothideomycetidae</taxon>
        <taxon>Cladosporiales</taxon>
        <taxon>Cladosporiaceae</taxon>
        <taxon>Cryoendolithus</taxon>
    </lineage>
</organism>
<protein>
    <submittedName>
        <fullName evidence="2">Uncharacterized protein</fullName>
    </submittedName>
</protein>
<keyword evidence="3" id="KW-1185">Reference proteome</keyword>
<dbReference type="InParanoid" id="A0A1V8S9K9"/>
<gene>
    <name evidence="2" type="ORF">B0A48_18097</name>
</gene>
<evidence type="ECO:0000313" key="3">
    <source>
        <dbReference type="Proteomes" id="UP000192596"/>
    </source>
</evidence>
<feature type="compositionally biased region" description="Low complexity" evidence="1">
    <location>
        <begin position="198"/>
        <end position="211"/>
    </location>
</feature>
<proteinExistence type="predicted"/>
<feature type="compositionally biased region" description="Acidic residues" evidence="1">
    <location>
        <begin position="212"/>
        <end position="221"/>
    </location>
</feature>
<feature type="compositionally biased region" description="Basic and acidic residues" evidence="1">
    <location>
        <begin position="259"/>
        <end position="272"/>
    </location>
</feature>
<dbReference type="Proteomes" id="UP000192596">
    <property type="component" value="Unassembled WGS sequence"/>
</dbReference>